<sequence>MRLCSSRESSVQTEQSREESNCSRKDPVRTDKILFEQSQACSNRLKSCSNRKRQGKPNYTWKDPIRTDKDYIQVLEDHTKFWKTIDGKAFKSHHPPTKHLALTKVGTSKELDVKIEAIALTVPNTSTENSKANIHQNNWTNMALTMIGRQLDRMEDKLLDQPIKEASISKIQPVDIQPPLSVLDFKLTD</sequence>
<feature type="region of interest" description="Disordered" evidence="1">
    <location>
        <begin position="1"/>
        <end position="26"/>
    </location>
</feature>
<dbReference type="AlphaFoldDB" id="A0A7J7LJB0"/>
<evidence type="ECO:0000313" key="3">
    <source>
        <dbReference type="Proteomes" id="UP000541444"/>
    </source>
</evidence>
<accession>A0A7J7LJB0</accession>
<organism evidence="2 3">
    <name type="scientific">Kingdonia uniflora</name>
    <dbReference type="NCBI Taxonomy" id="39325"/>
    <lineage>
        <taxon>Eukaryota</taxon>
        <taxon>Viridiplantae</taxon>
        <taxon>Streptophyta</taxon>
        <taxon>Embryophyta</taxon>
        <taxon>Tracheophyta</taxon>
        <taxon>Spermatophyta</taxon>
        <taxon>Magnoliopsida</taxon>
        <taxon>Ranunculales</taxon>
        <taxon>Circaeasteraceae</taxon>
        <taxon>Kingdonia</taxon>
    </lineage>
</organism>
<feature type="compositionally biased region" description="Basic and acidic residues" evidence="1">
    <location>
        <begin position="15"/>
        <end position="26"/>
    </location>
</feature>
<dbReference type="EMBL" id="JACGCM010002249">
    <property type="protein sequence ID" value="KAF6142618.1"/>
    <property type="molecule type" value="Genomic_DNA"/>
</dbReference>
<name>A0A7J7LJB0_9MAGN</name>
<comment type="caution">
    <text evidence="2">The sequence shown here is derived from an EMBL/GenBank/DDBJ whole genome shotgun (WGS) entry which is preliminary data.</text>
</comment>
<feature type="compositionally biased region" description="Polar residues" evidence="1">
    <location>
        <begin position="1"/>
        <end position="14"/>
    </location>
</feature>
<proteinExistence type="predicted"/>
<reference evidence="2 3" key="1">
    <citation type="journal article" date="2020" name="IScience">
        <title>Genome Sequencing of the Endangered Kingdonia uniflora (Circaeasteraceae, Ranunculales) Reveals Potential Mechanisms of Evolutionary Specialization.</title>
        <authorList>
            <person name="Sun Y."/>
            <person name="Deng T."/>
            <person name="Zhang A."/>
            <person name="Moore M.J."/>
            <person name="Landis J.B."/>
            <person name="Lin N."/>
            <person name="Zhang H."/>
            <person name="Zhang X."/>
            <person name="Huang J."/>
            <person name="Zhang X."/>
            <person name="Sun H."/>
            <person name="Wang H."/>
        </authorList>
    </citation>
    <scope>NUCLEOTIDE SEQUENCE [LARGE SCALE GENOMIC DNA]</scope>
    <source>
        <strain evidence="2">TB1705</strain>
        <tissue evidence="2">Leaf</tissue>
    </source>
</reference>
<evidence type="ECO:0000313" key="2">
    <source>
        <dbReference type="EMBL" id="KAF6142618.1"/>
    </source>
</evidence>
<evidence type="ECO:0000256" key="1">
    <source>
        <dbReference type="SAM" id="MobiDB-lite"/>
    </source>
</evidence>
<dbReference type="Proteomes" id="UP000541444">
    <property type="component" value="Unassembled WGS sequence"/>
</dbReference>
<keyword evidence="3" id="KW-1185">Reference proteome</keyword>
<gene>
    <name evidence="2" type="ORF">GIB67_015104</name>
</gene>
<protein>
    <submittedName>
        <fullName evidence="2">Uncharacterized protein</fullName>
    </submittedName>
</protein>